<name>A0ABQ2PNP4_9NEIS</name>
<sequence>MSQFDSTKRSLDDVLRDVSNGKIQLPDFQRGWVWDDSHVRSLLVSIARSFPVGAVMLLETGGETRFQIRAVEGVDLPANALDAELLILDGQQRLTTLTQVLSLDKPVATRNEKGRAIERYYYWDIQRALDGVEFLEDAIIAVEVDKCLRENFGRDLKLDLSSPEKEYQQLYFPCRQTLNSDTWEEGLQETCPEHFGTFMKFRKQVLQAFRNYQLPVIQLHRTTSKEAVCLVFEKVNTGGVPLNVFELVTATYAADGYNLRDDWFGSTARKVESRQKRLAREPVLTAVESTDLLQAIAMLYTLKRRKADLAAGKTGKQVTPVSAKRATILEMPLVAYREWADVTEQGFKRAAKFLKRECVGDGRDLPYRSQLAPLAAVLALLEERWKEPRIYEKLARWYWCGVLGELYGGAVETRIAIDVEDLLAWIEDSDAPEPRTIQDAAFRADRLDSMTSRLSAAYKGLNVLLLRGNAADFFWKGTISELEAEDVALDIHHIFPQDWCEKQGISRKQYNTVVNKTPLSYKANRMIGGVAPSVYLGKLQKHEQVKIDDDEMDAILKTHAINPALLRQDDFEGFYASRKQLLLALITEAMGKSAQAVEGEQMASLYDEDDEVVQA</sequence>
<comment type="caution">
    <text evidence="2">The sequence shown here is derived from an EMBL/GenBank/DDBJ whole genome shotgun (WGS) entry which is preliminary data.</text>
</comment>
<evidence type="ECO:0000313" key="3">
    <source>
        <dbReference type="Proteomes" id="UP000621859"/>
    </source>
</evidence>
<feature type="domain" description="GmrSD restriction endonucleases N-terminal" evidence="1">
    <location>
        <begin position="13"/>
        <end position="252"/>
    </location>
</feature>
<proteinExistence type="predicted"/>
<dbReference type="Pfam" id="PF03235">
    <property type="entry name" value="GmrSD_N"/>
    <property type="match status" value="1"/>
</dbReference>
<dbReference type="PANTHER" id="PTHR37292:SF2">
    <property type="entry name" value="DUF262 DOMAIN-CONTAINING PROTEIN"/>
    <property type="match status" value="1"/>
</dbReference>
<protein>
    <recommendedName>
        <fullName evidence="1">GmrSD restriction endonucleases N-terminal domain-containing protein</fullName>
    </recommendedName>
</protein>
<dbReference type="Proteomes" id="UP000621859">
    <property type="component" value="Unassembled WGS sequence"/>
</dbReference>
<dbReference type="RefSeq" id="WP_188694554.1">
    <property type="nucleotide sequence ID" value="NZ_BMLY01000004.1"/>
</dbReference>
<evidence type="ECO:0000313" key="2">
    <source>
        <dbReference type="EMBL" id="GGP26841.1"/>
    </source>
</evidence>
<reference evidence="3" key="1">
    <citation type="journal article" date="2019" name="Int. J. Syst. Evol. Microbiol.">
        <title>The Global Catalogue of Microorganisms (GCM) 10K type strain sequencing project: providing services to taxonomists for standard genome sequencing and annotation.</title>
        <authorList>
            <consortium name="The Broad Institute Genomics Platform"/>
            <consortium name="The Broad Institute Genome Sequencing Center for Infectious Disease"/>
            <person name="Wu L."/>
            <person name="Ma J."/>
        </authorList>
    </citation>
    <scope>NUCLEOTIDE SEQUENCE [LARGE SCALE GENOMIC DNA]</scope>
    <source>
        <strain evidence="3">CGMCC 1.8860</strain>
    </source>
</reference>
<dbReference type="EMBL" id="BMLY01000004">
    <property type="protein sequence ID" value="GGP26841.1"/>
    <property type="molecule type" value="Genomic_DNA"/>
</dbReference>
<gene>
    <name evidence="2" type="ORF">GCM10010971_26600</name>
</gene>
<dbReference type="PANTHER" id="PTHR37292">
    <property type="entry name" value="VNG6097C"/>
    <property type="match status" value="1"/>
</dbReference>
<dbReference type="InterPro" id="IPR004919">
    <property type="entry name" value="GmrSD_N"/>
</dbReference>
<evidence type="ECO:0000259" key="1">
    <source>
        <dbReference type="Pfam" id="PF03235"/>
    </source>
</evidence>
<keyword evidence="3" id="KW-1185">Reference proteome</keyword>
<accession>A0ABQ2PNP4</accession>
<organism evidence="2 3">
    <name type="scientific">Silvimonas amylolytica</name>
    <dbReference type="NCBI Taxonomy" id="449663"/>
    <lineage>
        <taxon>Bacteria</taxon>
        <taxon>Pseudomonadati</taxon>
        <taxon>Pseudomonadota</taxon>
        <taxon>Betaproteobacteria</taxon>
        <taxon>Neisseriales</taxon>
        <taxon>Chitinibacteraceae</taxon>
        <taxon>Silvimonas</taxon>
    </lineage>
</organism>